<dbReference type="AlphaFoldDB" id="A0A223NQI1"/>
<dbReference type="Proteomes" id="UP000215002">
    <property type="component" value="Chromosome"/>
</dbReference>
<gene>
    <name evidence="1" type="ORF">MuYL_0041</name>
</gene>
<organism evidence="1 2">
    <name type="scientific">Mucilaginibacter xinganensis</name>
    <dbReference type="NCBI Taxonomy" id="1234841"/>
    <lineage>
        <taxon>Bacteria</taxon>
        <taxon>Pseudomonadati</taxon>
        <taxon>Bacteroidota</taxon>
        <taxon>Sphingobacteriia</taxon>
        <taxon>Sphingobacteriales</taxon>
        <taxon>Sphingobacteriaceae</taxon>
        <taxon>Mucilaginibacter</taxon>
    </lineage>
</organism>
<dbReference type="EMBL" id="CP022743">
    <property type="protein sequence ID" value="ASU31944.1"/>
    <property type="molecule type" value="Genomic_DNA"/>
</dbReference>
<dbReference type="KEGG" id="muc:MuYL_0041"/>
<sequence length="46" mass="5134">MFVKMPPIIVYHIGTGKVIWLTAPNDGSHLNRATALYLSLKLIINI</sequence>
<reference evidence="1 2" key="1">
    <citation type="submission" date="2017-08" db="EMBL/GenBank/DDBJ databases">
        <title>Complete genome sequence of Mucilaginibacter sp. strain BJC16-A31.</title>
        <authorList>
            <consortium name="Henan University of Science and Technology"/>
            <person name="You X."/>
        </authorList>
    </citation>
    <scope>NUCLEOTIDE SEQUENCE [LARGE SCALE GENOMIC DNA]</scope>
    <source>
        <strain evidence="1 2">BJC16-A31</strain>
    </source>
</reference>
<name>A0A223NQI1_9SPHI</name>
<evidence type="ECO:0000313" key="1">
    <source>
        <dbReference type="EMBL" id="ASU31944.1"/>
    </source>
</evidence>
<protein>
    <submittedName>
        <fullName evidence="1">Uncharacterized protein</fullName>
    </submittedName>
</protein>
<evidence type="ECO:0000313" key="2">
    <source>
        <dbReference type="Proteomes" id="UP000215002"/>
    </source>
</evidence>
<proteinExistence type="predicted"/>
<accession>A0A223NQI1</accession>
<keyword evidence="2" id="KW-1185">Reference proteome</keyword>